<evidence type="ECO:0000256" key="4">
    <source>
        <dbReference type="SAM" id="Phobius"/>
    </source>
</evidence>
<keyword evidence="2 4" id="KW-0472">Membrane</keyword>
<keyword evidence="6" id="KW-1185">Reference proteome</keyword>
<feature type="transmembrane region" description="Helical" evidence="4">
    <location>
        <begin position="47"/>
        <end position="69"/>
    </location>
</feature>
<accession>A0A8T1NL25</accession>
<dbReference type="InterPro" id="IPR044839">
    <property type="entry name" value="NDR1-like"/>
</dbReference>
<sequence length="235" mass="26583">MVFPYTSSTANSISRAPSLPPHPYHRSGHPTSSPTDGVAKCSAVRRLILVLVCMFIIFSCIISIAWLILKPKTPLFKVDSLNVSNFAVSESQQIIRGTFAIVILMTNPNKKMNLYFDNFDAFVSYRRTRLSMTSMKPLSLEKMEQTSLTAELKANSRRCLKREELKDLDGTLRRGWVDFDVNMWVSTTFRAGNWLSMKRSMVVNCKNLKVIFSSSSKSTGMLEDQIVENCVVVYS</sequence>
<reference evidence="5" key="1">
    <citation type="submission" date="2020-12" db="EMBL/GenBank/DDBJ databases">
        <title>WGS assembly of Carya illinoinensis cv. Pawnee.</title>
        <authorList>
            <person name="Platts A."/>
            <person name="Shu S."/>
            <person name="Wright S."/>
            <person name="Barry K."/>
            <person name="Edger P."/>
            <person name="Pires J.C."/>
            <person name="Schmutz J."/>
        </authorList>
    </citation>
    <scope>NUCLEOTIDE SEQUENCE</scope>
    <source>
        <tissue evidence="5">Leaf</tissue>
    </source>
</reference>
<dbReference type="EMBL" id="CM031822">
    <property type="protein sequence ID" value="KAG6629603.1"/>
    <property type="molecule type" value="Genomic_DNA"/>
</dbReference>
<dbReference type="GO" id="GO:0098542">
    <property type="term" value="P:defense response to other organism"/>
    <property type="evidence" value="ECO:0007669"/>
    <property type="project" value="InterPro"/>
</dbReference>
<dbReference type="PANTHER" id="PTHR31234">
    <property type="entry name" value="LATE EMBRYOGENESIS ABUNDANT (LEA) HYDROXYPROLINE-RICH GLYCOPROTEIN FAMILY"/>
    <property type="match status" value="1"/>
</dbReference>
<keyword evidence="4" id="KW-1133">Transmembrane helix</keyword>
<evidence type="ECO:0000313" key="5">
    <source>
        <dbReference type="EMBL" id="KAG6629603.1"/>
    </source>
</evidence>
<dbReference type="GO" id="GO:0005886">
    <property type="term" value="C:plasma membrane"/>
    <property type="evidence" value="ECO:0007669"/>
    <property type="project" value="TreeGrafter"/>
</dbReference>
<evidence type="ECO:0008006" key="7">
    <source>
        <dbReference type="Google" id="ProtNLM"/>
    </source>
</evidence>
<comment type="subcellular location">
    <subcellularLocation>
        <location evidence="1">Membrane</location>
    </subcellularLocation>
</comment>
<proteinExistence type="predicted"/>
<evidence type="ECO:0000256" key="1">
    <source>
        <dbReference type="ARBA" id="ARBA00004370"/>
    </source>
</evidence>
<protein>
    <recommendedName>
        <fullName evidence="7">Late embryogenesis abundant protein LEA-2 subgroup domain-containing protein</fullName>
    </recommendedName>
</protein>
<dbReference type="Proteomes" id="UP000811609">
    <property type="component" value="Chromosome 14"/>
</dbReference>
<gene>
    <name evidence="5" type="ORF">CIPAW_14G095400</name>
</gene>
<evidence type="ECO:0000256" key="3">
    <source>
        <dbReference type="SAM" id="MobiDB-lite"/>
    </source>
</evidence>
<evidence type="ECO:0000313" key="6">
    <source>
        <dbReference type="Proteomes" id="UP000811609"/>
    </source>
</evidence>
<dbReference type="PANTHER" id="PTHR31234:SF55">
    <property type="entry name" value="LATE EMBRYOGENESIS ABUNDANT (LEA) HYDROXYPROLINE-RICH GLYCOPROTEIN FAMILY"/>
    <property type="match status" value="1"/>
</dbReference>
<dbReference type="AlphaFoldDB" id="A0A8T1NL25"/>
<evidence type="ECO:0000256" key="2">
    <source>
        <dbReference type="ARBA" id="ARBA00023136"/>
    </source>
</evidence>
<organism evidence="5 6">
    <name type="scientific">Carya illinoinensis</name>
    <name type="common">Pecan</name>
    <dbReference type="NCBI Taxonomy" id="32201"/>
    <lineage>
        <taxon>Eukaryota</taxon>
        <taxon>Viridiplantae</taxon>
        <taxon>Streptophyta</taxon>
        <taxon>Embryophyta</taxon>
        <taxon>Tracheophyta</taxon>
        <taxon>Spermatophyta</taxon>
        <taxon>Magnoliopsida</taxon>
        <taxon>eudicotyledons</taxon>
        <taxon>Gunneridae</taxon>
        <taxon>Pentapetalae</taxon>
        <taxon>rosids</taxon>
        <taxon>fabids</taxon>
        <taxon>Fagales</taxon>
        <taxon>Juglandaceae</taxon>
        <taxon>Carya</taxon>
    </lineage>
</organism>
<feature type="region of interest" description="Disordered" evidence="3">
    <location>
        <begin position="1"/>
        <end position="36"/>
    </location>
</feature>
<comment type="caution">
    <text evidence="5">The sequence shown here is derived from an EMBL/GenBank/DDBJ whole genome shotgun (WGS) entry which is preliminary data.</text>
</comment>
<name>A0A8T1NL25_CARIL</name>
<keyword evidence="4" id="KW-0812">Transmembrane</keyword>
<feature type="compositionally biased region" description="Polar residues" evidence="3">
    <location>
        <begin position="1"/>
        <end position="15"/>
    </location>
</feature>